<dbReference type="OrthoDB" id="282545at2759"/>
<sequence length="520" mass="59746">MKIYYSLLQFIFYIAQSQESWKTIYQEFTGSNWDASSNLTFNQDGTSLLPTLVHLASAEIRSYLEEIQFSVLIHQFLHNLLFLLIINYEYHQIYGIDSWDGEILKMVFDSEIRQRSFILTDGQQICGRIDPIFLEYNTPIVITVSYHNSKSVVIIMTSTLDQSEKDESWGFQNLQIEILECPPGCAFCSDSTSQCKFWKNVESYQFGKSTEEGWLIDGSQQITSSFCNGVRILGGINILQKGQGVVNLMESLVPHFKVQIMVKIWVIGEWQNEEFAFEIDGQLYDGITIVSDDFIYPNCQKQKVRILNVDVNTFHSSPSIKLSMKTSKNIEAIAHWGFQSTEMFIAICASRCQTCTGELDSQCVICLEPWIKINIGCIAPPLECSQIQIIEQQNKQVDLKNSFQINIDELAQNLGEIGQKTVTIDKLIYSINFQIQVRCSEQKIVQSFFRSCQQCYEDQYKLSNQCPNKSNILRYNAIFHQVMEQEKVLIITISESKLQILQVLSTEEESIQVLILQIQI</sequence>
<protein>
    <submittedName>
        <fullName evidence="1">Uncharacterized protein</fullName>
    </submittedName>
</protein>
<dbReference type="Proteomes" id="UP000683925">
    <property type="component" value="Unassembled WGS sequence"/>
</dbReference>
<dbReference type="PANTHER" id="PTHR39767:SF2">
    <property type="entry name" value="CHROMOSOME UNDETERMINED SCAFFOLD_1, WHOLE GENOME SHOTGUN SEQUENCE"/>
    <property type="match status" value="1"/>
</dbReference>
<dbReference type="OMA" id="ESWGFQN"/>
<dbReference type="AlphaFoldDB" id="A0A8S1WIN1"/>
<evidence type="ECO:0000313" key="2">
    <source>
        <dbReference type="Proteomes" id="UP000683925"/>
    </source>
</evidence>
<dbReference type="PANTHER" id="PTHR39767">
    <property type="entry name" value="CALCIUM/CALMODULIN-BINDING MEMBRANE PROTEIN PCM4-RELATED"/>
    <property type="match status" value="1"/>
</dbReference>
<reference evidence="1" key="1">
    <citation type="submission" date="2021-01" db="EMBL/GenBank/DDBJ databases">
        <authorList>
            <consortium name="Genoscope - CEA"/>
            <person name="William W."/>
        </authorList>
    </citation>
    <scope>NUCLEOTIDE SEQUENCE</scope>
</reference>
<comment type="caution">
    <text evidence="1">The sequence shown here is derived from an EMBL/GenBank/DDBJ whole genome shotgun (WGS) entry which is preliminary data.</text>
</comment>
<accession>A0A8S1WIN1</accession>
<dbReference type="EMBL" id="CAJJDP010000093">
    <property type="protein sequence ID" value="CAD8189293.1"/>
    <property type="molecule type" value="Genomic_DNA"/>
</dbReference>
<keyword evidence="2" id="KW-1185">Reference proteome</keyword>
<name>A0A8S1WIN1_PAROT</name>
<organism evidence="1 2">
    <name type="scientific">Paramecium octaurelia</name>
    <dbReference type="NCBI Taxonomy" id="43137"/>
    <lineage>
        <taxon>Eukaryota</taxon>
        <taxon>Sar</taxon>
        <taxon>Alveolata</taxon>
        <taxon>Ciliophora</taxon>
        <taxon>Intramacronucleata</taxon>
        <taxon>Oligohymenophorea</taxon>
        <taxon>Peniculida</taxon>
        <taxon>Parameciidae</taxon>
        <taxon>Paramecium</taxon>
    </lineage>
</organism>
<proteinExistence type="predicted"/>
<gene>
    <name evidence="1" type="ORF">POCTA_138.1.T0940201</name>
</gene>
<evidence type="ECO:0000313" key="1">
    <source>
        <dbReference type="EMBL" id="CAD8189293.1"/>
    </source>
</evidence>